<dbReference type="PANTHER" id="PTHR32176">
    <property type="entry name" value="XYLOSE ISOMERASE"/>
    <property type="match status" value="1"/>
</dbReference>
<evidence type="ECO:0000256" key="3">
    <source>
        <dbReference type="PROSITE-ProRule" id="PRU01161"/>
    </source>
</evidence>
<reference evidence="6" key="1">
    <citation type="submission" date="2016-11" db="EMBL/GenBank/DDBJ databases">
        <authorList>
            <person name="Varghese N."/>
            <person name="Submissions S."/>
        </authorList>
    </citation>
    <scope>NUCLEOTIDE SEQUENCE [LARGE SCALE GENOMIC DNA]</scope>
    <source>
        <strain evidence="6">DSM 26134</strain>
    </source>
</reference>
<keyword evidence="3" id="KW-0442">Lipid degradation</keyword>
<dbReference type="RefSeq" id="WP_073119904.1">
    <property type="nucleotide sequence ID" value="NZ_FRAA01000001.1"/>
</dbReference>
<evidence type="ECO:0000259" key="4">
    <source>
        <dbReference type="PROSITE" id="PS51635"/>
    </source>
</evidence>
<dbReference type="EMBL" id="FRAA01000001">
    <property type="protein sequence ID" value="SHJ72202.1"/>
    <property type="molecule type" value="Genomic_DNA"/>
</dbReference>
<keyword evidence="6" id="KW-1185">Reference proteome</keyword>
<feature type="domain" description="PNPLA" evidence="4">
    <location>
        <begin position="7"/>
        <end position="212"/>
    </location>
</feature>
<feature type="active site" description="Nucleophile" evidence="3">
    <location>
        <position position="52"/>
    </location>
</feature>
<dbReference type="GO" id="GO:0004620">
    <property type="term" value="F:phospholipase activity"/>
    <property type="evidence" value="ECO:0007669"/>
    <property type="project" value="TreeGrafter"/>
</dbReference>
<feature type="short sequence motif" description="GXSXG" evidence="3">
    <location>
        <begin position="50"/>
        <end position="54"/>
    </location>
</feature>
<dbReference type="InterPro" id="IPR002641">
    <property type="entry name" value="PNPLA_dom"/>
</dbReference>
<dbReference type="PROSITE" id="PS51635">
    <property type="entry name" value="PNPLA"/>
    <property type="match status" value="1"/>
</dbReference>
<accession>A0A1M6LM91</accession>
<dbReference type="Proteomes" id="UP000184474">
    <property type="component" value="Unassembled WGS sequence"/>
</dbReference>
<protein>
    <submittedName>
        <fullName evidence="5">Patatin-like phospholipase</fullName>
    </submittedName>
</protein>
<dbReference type="GO" id="GO:0016042">
    <property type="term" value="P:lipid catabolic process"/>
    <property type="evidence" value="ECO:0007669"/>
    <property type="project" value="UniProtKB-UniRule"/>
</dbReference>
<dbReference type="AlphaFoldDB" id="A0A1M6LM91"/>
<evidence type="ECO:0000313" key="6">
    <source>
        <dbReference type="Proteomes" id="UP000184474"/>
    </source>
</evidence>
<proteinExistence type="inferred from homology"/>
<evidence type="ECO:0000256" key="1">
    <source>
        <dbReference type="ARBA" id="ARBA00010240"/>
    </source>
</evidence>
<dbReference type="PANTHER" id="PTHR32176:SF92">
    <property type="entry name" value="XYLOSE ISOMERASE"/>
    <property type="match status" value="1"/>
</dbReference>
<evidence type="ECO:0000313" key="5">
    <source>
        <dbReference type="EMBL" id="SHJ72202.1"/>
    </source>
</evidence>
<feature type="short sequence motif" description="DGA/G" evidence="3">
    <location>
        <begin position="199"/>
        <end position="201"/>
    </location>
</feature>
<dbReference type="STRING" id="156994.SAMN04488028_1011017"/>
<sequence length="357" mass="39605">MKKVKMLCIDGGGIRGVIPATIIKYVEEKAQQLSNNPDLRIADLFDFIAGTSTGGILTCLYLTPQSENGSTKTSKYTAEEALSLYVDHGYDIFNRSKIRFYDLKMMFNATQYSPRYLEKVAHDKFGDLKISELAKPALITTYNLQTGSTFFFSSREPKSKNREFYVRDVARSTSAAPTYFPPARIQNLADPKHKMMNLDGGVFANNPTMCAYAEVRDTKEGPIQAPSAENMIILSVGTGGGHLKINGVSKSKGWGLLKWAQHTPDIMMDGSADTVAYQIQSIFNTLGKKGRHQYLRVDVPDALRDSYSSDMGDASPNNIMNLQKAALESLNHSIEHKDLDKFIELLVKEAAKESTTV</sequence>
<dbReference type="InterPro" id="IPR016035">
    <property type="entry name" value="Acyl_Trfase/lysoPLipase"/>
</dbReference>
<dbReference type="SUPFAM" id="SSF52151">
    <property type="entry name" value="FabD/lysophospholipase-like"/>
    <property type="match status" value="1"/>
</dbReference>
<dbReference type="Pfam" id="PF01734">
    <property type="entry name" value="Patatin"/>
    <property type="match status" value="1"/>
</dbReference>
<name>A0A1M6LM91_REIAG</name>
<keyword evidence="2 3" id="KW-0443">Lipid metabolism</keyword>
<feature type="active site" description="Proton acceptor" evidence="3">
    <location>
        <position position="199"/>
    </location>
</feature>
<organism evidence="5 6">
    <name type="scientific">Reichenbachiella agariperforans</name>
    <dbReference type="NCBI Taxonomy" id="156994"/>
    <lineage>
        <taxon>Bacteria</taxon>
        <taxon>Pseudomonadati</taxon>
        <taxon>Bacteroidota</taxon>
        <taxon>Cytophagia</taxon>
        <taxon>Cytophagales</taxon>
        <taxon>Reichenbachiellaceae</taxon>
        <taxon>Reichenbachiella</taxon>
    </lineage>
</organism>
<dbReference type="Gene3D" id="3.40.1090.10">
    <property type="entry name" value="Cytosolic phospholipase A2 catalytic domain"/>
    <property type="match status" value="1"/>
</dbReference>
<comment type="similarity">
    <text evidence="1">Belongs to the patatin family.</text>
</comment>
<gene>
    <name evidence="5" type="ORF">SAMN04488028_1011017</name>
</gene>
<feature type="short sequence motif" description="GXGXXG" evidence="3">
    <location>
        <begin position="11"/>
        <end position="16"/>
    </location>
</feature>
<dbReference type="GO" id="GO:0047372">
    <property type="term" value="F:monoacylglycerol lipase activity"/>
    <property type="evidence" value="ECO:0007669"/>
    <property type="project" value="TreeGrafter"/>
</dbReference>
<evidence type="ECO:0000256" key="2">
    <source>
        <dbReference type="ARBA" id="ARBA00023098"/>
    </source>
</evidence>
<keyword evidence="3" id="KW-0378">Hydrolase</keyword>